<evidence type="ECO:0000256" key="2">
    <source>
        <dbReference type="ARBA" id="ARBA00023110"/>
    </source>
</evidence>
<dbReference type="Pfam" id="PF00254">
    <property type="entry name" value="FKBP_C"/>
    <property type="match status" value="1"/>
</dbReference>
<evidence type="ECO:0000313" key="7">
    <source>
        <dbReference type="EMBL" id="MFD2788837.1"/>
    </source>
</evidence>
<dbReference type="Gene3D" id="3.10.50.40">
    <property type="match status" value="1"/>
</dbReference>
<dbReference type="Proteomes" id="UP001597532">
    <property type="component" value="Unassembled WGS sequence"/>
</dbReference>
<dbReference type="SUPFAM" id="SSF54534">
    <property type="entry name" value="FKBP-like"/>
    <property type="match status" value="1"/>
</dbReference>
<gene>
    <name evidence="7" type="ORF">ACFS1K_03575</name>
</gene>
<dbReference type="PROSITE" id="PS50059">
    <property type="entry name" value="FKBP_PPIASE"/>
    <property type="match status" value="1"/>
</dbReference>
<evidence type="ECO:0000259" key="6">
    <source>
        <dbReference type="PROSITE" id="PS50059"/>
    </source>
</evidence>
<protein>
    <recommendedName>
        <fullName evidence="4">Peptidyl-prolyl cis-trans isomerase</fullName>
        <ecNumber evidence="4">5.2.1.8</ecNumber>
    </recommendedName>
</protein>
<evidence type="ECO:0000256" key="3">
    <source>
        <dbReference type="PROSITE-ProRule" id="PRU00277"/>
    </source>
</evidence>
<name>A0ABW5VAZ6_9FLAO</name>
<comment type="similarity">
    <text evidence="4">Belongs to the FKBP-type PPIase family.</text>
</comment>
<dbReference type="RefSeq" id="WP_251809132.1">
    <property type="nucleotide sequence ID" value="NZ_CP166679.1"/>
</dbReference>
<evidence type="ECO:0000256" key="4">
    <source>
        <dbReference type="RuleBase" id="RU003915"/>
    </source>
</evidence>
<keyword evidence="2 3" id="KW-0697">Rotamase</keyword>
<reference evidence="8" key="1">
    <citation type="journal article" date="2019" name="Int. J. Syst. Evol. Microbiol.">
        <title>The Global Catalogue of Microorganisms (GCM) 10K type strain sequencing project: providing services to taxonomists for standard genome sequencing and annotation.</title>
        <authorList>
            <consortium name="The Broad Institute Genomics Platform"/>
            <consortium name="The Broad Institute Genome Sequencing Center for Infectious Disease"/>
            <person name="Wu L."/>
            <person name="Ma J."/>
        </authorList>
    </citation>
    <scope>NUCLEOTIDE SEQUENCE [LARGE SCALE GENOMIC DNA]</scope>
    <source>
        <strain evidence="8">KCTC 52924</strain>
    </source>
</reference>
<dbReference type="GO" id="GO:0003755">
    <property type="term" value="F:peptidyl-prolyl cis-trans isomerase activity"/>
    <property type="evidence" value="ECO:0007669"/>
    <property type="project" value="UniProtKB-EC"/>
</dbReference>
<comment type="caution">
    <text evidence="7">The sequence shown here is derived from an EMBL/GenBank/DDBJ whole genome shotgun (WGS) entry which is preliminary data.</text>
</comment>
<keyword evidence="8" id="KW-1185">Reference proteome</keyword>
<feature type="domain" description="PPIase FKBP-type" evidence="6">
    <location>
        <begin position="130"/>
        <end position="233"/>
    </location>
</feature>
<organism evidence="7 8">
    <name type="scientific">Arenibacter antarcticus</name>
    <dbReference type="NCBI Taxonomy" id="2040469"/>
    <lineage>
        <taxon>Bacteria</taxon>
        <taxon>Pseudomonadati</taxon>
        <taxon>Bacteroidota</taxon>
        <taxon>Flavobacteriia</taxon>
        <taxon>Flavobacteriales</taxon>
        <taxon>Flavobacteriaceae</taxon>
        <taxon>Arenibacter</taxon>
    </lineage>
</organism>
<feature type="region of interest" description="Disordered" evidence="5">
    <location>
        <begin position="297"/>
        <end position="319"/>
    </location>
</feature>
<dbReference type="EMBL" id="JBHUOK010000008">
    <property type="protein sequence ID" value="MFD2788837.1"/>
    <property type="molecule type" value="Genomic_DNA"/>
</dbReference>
<sequence length="319" mass="34840">MILKRVLLFAFVFVTIWSCKKDDGPSVVVVPPKNLEEVIPLDDTSIKDFLETHFYNYEEFESPAEGFNFKIKIDTLAGDNADKTSLMSQVTAKTISVPANRFGSEGEGMVDHTYYYLVAREGVGKAITVADSAFVRYEGMLLNGKRFDASGNSPVWFDLAGIQGGGARGFAEGTSHLKTGGAPIINADGTFSVEEYGVGLVIFPSGLGYYNSSVPNIPAYSPLVFTIDLFAMSQIDHDNDGIPSFMEDLNGNGYLYDDNTDIEKEIKDKVQFTANFMDPDDDGDGKPTREEILIDADGNISFPDTNGNGTPDYLDPTTK</sequence>
<dbReference type="InterPro" id="IPR046357">
    <property type="entry name" value="PPIase_dom_sf"/>
</dbReference>
<dbReference type="EC" id="5.2.1.8" evidence="4"/>
<keyword evidence="3 4" id="KW-0413">Isomerase</keyword>
<evidence type="ECO:0000313" key="8">
    <source>
        <dbReference type="Proteomes" id="UP001597532"/>
    </source>
</evidence>
<accession>A0ABW5VAZ6</accession>
<evidence type="ECO:0000256" key="1">
    <source>
        <dbReference type="ARBA" id="ARBA00000971"/>
    </source>
</evidence>
<dbReference type="InterPro" id="IPR001179">
    <property type="entry name" value="PPIase_FKBP_dom"/>
</dbReference>
<evidence type="ECO:0000256" key="5">
    <source>
        <dbReference type="SAM" id="MobiDB-lite"/>
    </source>
</evidence>
<comment type="catalytic activity">
    <reaction evidence="1 3 4">
        <text>[protein]-peptidylproline (omega=180) = [protein]-peptidylproline (omega=0)</text>
        <dbReference type="Rhea" id="RHEA:16237"/>
        <dbReference type="Rhea" id="RHEA-COMP:10747"/>
        <dbReference type="Rhea" id="RHEA-COMP:10748"/>
        <dbReference type="ChEBI" id="CHEBI:83833"/>
        <dbReference type="ChEBI" id="CHEBI:83834"/>
        <dbReference type="EC" id="5.2.1.8"/>
    </reaction>
</comment>
<proteinExistence type="inferred from homology"/>